<dbReference type="Proteomes" id="UP000663854">
    <property type="component" value="Unassembled WGS sequence"/>
</dbReference>
<evidence type="ECO:0000313" key="5">
    <source>
        <dbReference type="EMBL" id="CAF3786478.1"/>
    </source>
</evidence>
<accession>A0A814HCB4</accession>
<dbReference type="EMBL" id="CAJNOL010000738">
    <property type="protein sequence ID" value="CAF1183229.1"/>
    <property type="molecule type" value="Genomic_DNA"/>
</dbReference>
<dbReference type="EMBL" id="CAJNOH010000344">
    <property type="protein sequence ID" value="CAF1007190.1"/>
    <property type="molecule type" value="Genomic_DNA"/>
</dbReference>
<reference evidence="3" key="1">
    <citation type="submission" date="2021-02" db="EMBL/GenBank/DDBJ databases">
        <authorList>
            <person name="Nowell W R."/>
        </authorList>
    </citation>
    <scope>NUCLEOTIDE SEQUENCE</scope>
</reference>
<dbReference type="Proteomes" id="UP000663882">
    <property type="component" value="Unassembled WGS sequence"/>
</dbReference>
<comment type="similarity">
    <text evidence="1">Belongs to the short-chain dehydrogenases/reductases (SDR) family.</text>
</comment>
<dbReference type="GO" id="GO:0008202">
    <property type="term" value="P:steroid metabolic process"/>
    <property type="evidence" value="ECO:0007669"/>
    <property type="project" value="TreeGrafter"/>
</dbReference>
<comment type="caution">
    <text evidence="3">The sequence shown here is derived from an EMBL/GenBank/DDBJ whole genome shotgun (WGS) entry which is preliminary data.</text>
</comment>
<proteinExistence type="inferred from homology"/>
<sequence length="326" mass="37030">MCLIIGLIIILYGAYRLYQHFFPAPDINSKDKYVLISGCDTGFGHGLALELDKQGFNVLAGVYVPENVDSLKNKLSPKATVFRLDITKQEDINGAFELVKEKTNVLHALVNNAGIGAGGFIDWITLESMHKIMDVNFFGHVTMTKKFLPLLIAKRDCRVVNICSVMGFITPPGMSAYCASKYAFESFSDCLRREMTPWGLRVCIIEPGCLRTPIIEGHDRLMQELWNGLSSDVRKRWGEDFFNDLLKRAVTNNLLFNYADNPIKVVRALRHAVMNSKPRIRYHPDWYAKFFFYPISMLPAWLVDLFTSQFMSLSLLPAGVKNQIKD</sequence>
<keyword evidence="7" id="KW-1185">Reference proteome</keyword>
<dbReference type="Pfam" id="PF00106">
    <property type="entry name" value="adh_short"/>
    <property type="match status" value="1"/>
</dbReference>
<dbReference type="SUPFAM" id="SSF51735">
    <property type="entry name" value="NAD(P)-binding Rossmann-fold domains"/>
    <property type="match status" value="1"/>
</dbReference>
<evidence type="ECO:0000313" key="6">
    <source>
        <dbReference type="Proteomes" id="UP000663854"/>
    </source>
</evidence>
<dbReference type="PRINTS" id="PR00081">
    <property type="entry name" value="GDHRDH"/>
</dbReference>
<dbReference type="EMBL" id="CAJNOO010000655">
    <property type="protein sequence ID" value="CAF1002708.1"/>
    <property type="molecule type" value="Genomic_DNA"/>
</dbReference>
<evidence type="ECO:0000313" key="7">
    <source>
        <dbReference type="Proteomes" id="UP000663870"/>
    </source>
</evidence>
<organism evidence="3 6">
    <name type="scientific">Rotaria sordida</name>
    <dbReference type="NCBI Taxonomy" id="392033"/>
    <lineage>
        <taxon>Eukaryota</taxon>
        <taxon>Metazoa</taxon>
        <taxon>Spiralia</taxon>
        <taxon>Gnathifera</taxon>
        <taxon>Rotifera</taxon>
        <taxon>Eurotatoria</taxon>
        <taxon>Bdelloidea</taxon>
        <taxon>Philodinida</taxon>
        <taxon>Philodinidae</taxon>
        <taxon>Rotaria</taxon>
    </lineage>
</organism>
<dbReference type="OrthoDB" id="5296at2759"/>
<gene>
    <name evidence="4" type="ORF">JXQ802_LOCUS23463</name>
    <name evidence="5" type="ORF">OTI717_LOCUS17468</name>
    <name evidence="3" type="ORF">PYM288_LOCUS14917</name>
    <name evidence="2" type="ORF">RFH988_LOCUS14262</name>
</gene>
<evidence type="ECO:0000313" key="3">
    <source>
        <dbReference type="EMBL" id="CAF1007190.1"/>
    </source>
</evidence>
<protein>
    <submittedName>
        <fullName evidence="3">Uncharacterized protein</fullName>
    </submittedName>
</protein>
<dbReference type="Proteomes" id="UP000663870">
    <property type="component" value="Unassembled WGS sequence"/>
</dbReference>
<evidence type="ECO:0000313" key="4">
    <source>
        <dbReference type="EMBL" id="CAF1183229.1"/>
    </source>
</evidence>
<dbReference type="Proteomes" id="UP000663823">
    <property type="component" value="Unassembled WGS sequence"/>
</dbReference>
<dbReference type="EMBL" id="CAJOAX010002305">
    <property type="protein sequence ID" value="CAF3786478.1"/>
    <property type="molecule type" value="Genomic_DNA"/>
</dbReference>
<name>A0A814HCB4_9BILA</name>
<dbReference type="PRINTS" id="PR00080">
    <property type="entry name" value="SDRFAMILY"/>
</dbReference>
<dbReference type="InterPro" id="IPR002347">
    <property type="entry name" value="SDR_fam"/>
</dbReference>
<evidence type="ECO:0000256" key="1">
    <source>
        <dbReference type="RuleBase" id="RU000363"/>
    </source>
</evidence>
<dbReference type="PANTHER" id="PTHR43313">
    <property type="entry name" value="SHORT-CHAIN DEHYDROGENASE/REDUCTASE FAMILY 9C"/>
    <property type="match status" value="1"/>
</dbReference>
<dbReference type="GO" id="GO:0016491">
    <property type="term" value="F:oxidoreductase activity"/>
    <property type="evidence" value="ECO:0007669"/>
    <property type="project" value="TreeGrafter"/>
</dbReference>
<dbReference type="PANTHER" id="PTHR43313:SF1">
    <property type="entry name" value="3BETA-HYDROXYSTEROID DEHYDROGENASE DHS-16"/>
    <property type="match status" value="1"/>
</dbReference>
<dbReference type="InterPro" id="IPR036291">
    <property type="entry name" value="NAD(P)-bd_dom_sf"/>
</dbReference>
<dbReference type="Gene3D" id="3.40.50.720">
    <property type="entry name" value="NAD(P)-binding Rossmann-like Domain"/>
    <property type="match status" value="1"/>
</dbReference>
<dbReference type="AlphaFoldDB" id="A0A814HCB4"/>
<evidence type="ECO:0000313" key="2">
    <source>
        <dbReference type="EMBL" id="CAF1002708.1"/>
    </source>
</evidence>